<dbReference type="SUPFAM" id="SSF48452">
    <property type="entry name" value="TPR-like"/>
    <property type="match status" value="1"/>
</dbReference>
<evidence type="ECO:0008006" key="4">
    <source>
        <dbReference type="Google" id="ProtNLM"/>
    </source>
</evidence>
<feature type="transmembrane region" description="Helical" evidence="1">
    <location>
        <begin position="232"/>
        <end position="254"/>
    </location>
</feature>
<evidence type="ECO:0000313" key="2">
    <source>
        <dbReference type="EMBL" id="HEC78308.1"/>
    </source>
</evidence>
<dbReference type="AlphaFoldDB" id="A0A9C9ELF4"/>
<feature type="transmembrane region" description="Helical" evidence="1">
    <location>
        <begin position="513"/>
        <end position="534"/>
    </location>
</feature>
<feature type="transmembrane region" description="Helical" evidence="1">
    <location>
        <begin position="407"/>
        <end position="426"/>
    </location>
</feature>
<sequence length="573" mass="66257">MAIFLLCLMCQFSIQYKQFLNSPESEVVFKGLTRKEYRVADFADNPVILWFWRSNTGSAEADSFLKKIHLRKNFHLSAVLRWEAKEAQTDEEKMNKLNLAVHFDSTAIENFFSILSLAIKNRDLQQIKSAFALPILTDFRSQLFLISNIILILAAAVFMCGVVYVLIKTIHYLPAAAHRLGPEKGGQMLDVVKTIVLLSPIIIFRNLYLIFICYALLLIFIMDRQEKNWLRLNLIVLIIMFVLSLPVNSFISFLKEHNYNYQVYEMINYDNSLTIEPNGKNRELIAYGLKQQGNLERALSLYEELYYSGNRNLAVVNNLANIYFLYNEDARAESLYNYAILSGNRGEPYFNLGLLKLKNIEYSESSRLMEEARKRNFSSLLKEPVDIKPGNTDFYKMVFSEKLKFNGLIKFIYVVPLVIILILSFLPFKFTPPFYCATCGKPICGRCLKEVDDEILCESCFTKFKSAKRAETEEELRRAVSKSRRRLRRFILYAVNLFIPGAGLIYINRHLTGFIIMFFVILGYVPLLFPRIFVKPAGWIAIPFSPIFILIAMILALFSYIISFLIIKECDAD</sequence>
<accession>A0A9C9ELF4</accession>
<proteinExistence type="predicted"/>
<dbReference type="Gene3D" id="1.25.40.10">
    <property type="entry name" value="Tetratricopeptide repeat domain"/>
    <property type="match status" value="1"/>
</dbReference>
<feature type="transmembrane region" description="Helical" evidence="1">
    <location>
        <begin position="490"/>
        <end position="507"/>
    </location>
</feature>
<dbReference type="Proteomes" id="UP000885826">
    <property type="component" value="Unassembled WGS sequence"/>
</dbReference>
<evidence type="ECO:0000313" key="3">
    <source>
        <dbReference type="Proteomes" id="UP000885826"/>
    </source>
</evidence>
<evidence type="ECO:0000256" key="1">
    <source>
        <dbReference type="SAM" id="Phobius"/>
    </source>
</evidence>
<organism evidence="2 3">
    <name type="scientific">candidate division WOR-3 bacterium</name>
    <dbReference type="NCBI Taxonomy" id="2052148"/>
    <lineage>
        <taxon>Bacteria</taxon>
        <taxon>Bacteria division WOR-3</taxon>
    </lineage>
</organism>
<reference evidence="2" key="1">
    <citation type="journal article" date="2020" name="mSystems">
        <title>Genome- and Community-Level Interaction Insights into Carbon Utilization and Element Cycling Functions of Hydrothermarchaeota in Hydrothermal Sediment.</title>
        <authorList>
            <person name="Zhou Z."/>
            <person name="Liu Y."/>
            <person name="Xu W."/>
            <person name="Pan J."/>
            <person name="Luo Z.H."/>
            <person name="Li M."/>
        </authorList>
    </citation>
    <scope>NUCLEOTIDE SEQUENCE</scope>
    <source>
        <strain evidence="2">HyVt-388</strain>
    </source>
</reference>
<gene>
    <name evidence="2" type="ORF">ENI34_04090</name>
</gene>
<dbReference type="CDD" id="cd08368">
    <property type="entry name" value="LIM"/>
    <property type="match status" value="1"/>
</dbReference>
<name>A0A9C9ELF4_UNCW3</name>
<keyword evidence="1" id="KW-0472">Membrane</keyword>
<feature type="transmembrane region" description="Helical" evidence="1">
    <location>
        <begin position="546"/>
        <end position="567"/>
    </location>
</feature>
<protein>
    <recommendedName>
        <fullName evidence="4">Tetratricopeptide repeat protein</fullName>
    </recommendedName>
</protein>
<comment type="caution">
    <text evidence="2">The sequence shown here is derived from an EMBL/GenBank/DDBJ whole genome shotgun (WGS) entry which is preliminary data.</text>
</comment>
<dbReference type="InterPro" id="IPR011990">
    <property type="entry name" value="TPR-like_helical_dom_sf"/>
</dbReference>
<dbReference type="EMBL" id="DRIG01000043">
    <property type="protein sequence ID" value="HEC78308.1"/>
    <property type="molecule type" value="Genomic_DNA"/>
</dbReference>
<feature type="transmembrane region" description="Helical" evidence="1">
    <location>
        <begin position="195"/>
        <end position="220"/>
    </location>
</feature>
<feature type="transmembrane region" description="Helical" evidence="1">
    <location>
        <begin position="143"/>
        <end position="167"/>
    </location>
</feature>
<keyword evidence="1" id="KW-0812">Transmembrane</keyword>
<keyword evidence="1" id="KW-1133">Transmembrane helix</keyword>